<feature type="chain" id="PRO_5039539235" description="PepSY domain-containing protein" evidence="1">
    <location>
        <begin position="18"/>
        <end position="206"/>
    </location>
</feature>
<dbReference type="OrthoDB" id="4966533at2"/>
<name>A0A511M6I4_9NOCA</name>
<keyword evidence="4" id="KW-1185">Reference proteome</keyword>
<accession>A0A511M6I4</accession>
<proteinExistence type="predicted"/>
<dbReference type="RefSeq" id="WP_147128533.1">
    <property type="nucleotide sequence ID" value="NZ_BJXA01000002.1"/>
</dbReference>
<evidence type="ECO:0000259" key="2">
    <source>
        <dbReference type="Pfam" id="PF03413"/>
    </source>
</evidence>
<dbReference type="AlphaFoldDB" id="A0A511M6I4"/>
<feature type="signal peptide" evidence="1">
    <location>
        <begin position="1"/>
        <end position="17"/>
    </location>
</feature>
<protein>
    <recommendedName>
        <fullName evidence="2">PepSY domain-containing protein</fullName>
    </recommendedName>
</protein>
<evidence type="ECO:0000313" key="3">
    <source>
        <dbReference type="EMBL" id="GEM36235.1"/>
    </source>
</evidence>
<gene>
    <name evidence="3" type="ORF">NN4_07540</name>
</gene>
<organism evidence="3 4">
    <name type="scientific">Nocardia ninae NBRC 108245</name>
    <dbReference type="NCBI Taxonomy" id="1210091"/>
    <lineage>
        <taxon>Bacteria</taxon>
        <taxon>Bacillati</taxon>
        <taxon>Actinomycetota</taxon>
        <taxon>Actinomycetes</taxon>
        <taxon>Mycobacteriales</taxon>
        <taxon>Nocardiaceae</taxon>
        <taxon>Nocardia</taxon>
    </lineage>
</organism>
<dbReference type="Gene3D" id="3.10.450.40">
    <property type="match status" value="2"/>
</dbReference>
<evidence type="ECO:0000313" key="4">
    <source>
        <dbReference type="Proteomes" id="UP000321424"/>
    </source>
</evidence>
<comment type="caution">
    <text evidence="3">The sequence shown here is derived from an EMBL/GenBank/DDBJ whole genome shotgun (WGS) entry which is preliminary data.</text>
</comment>
<keyword evidence="1" id="KW-0732">Signal</keyword>
<evidence type="ECO:0000256" key="1">
    <source>
        <dbReference type="SAM" id="SignalP"/>
    </source>
</evidence>
<dbReference type="Proteomes" id="UP000321424">
    <property type="component" value="Unassembled WGS sequence"/>
</dbReference>
<feature type="domain" description="PepSY" evidence="2">
    <location>
        <begin position="60"/>
        <end position="121"/>
    </location>
</feature>
<dbReference type="InterPro" id="IPR025711">
    <property type="entry name" value="PepSY"/>
</dbReference>
<dbReference type="PROSITE" id="PS51257">
    <property type="entry name" value="PROKAR_LIPOPROTEIN"/>
    <property type="match status" value="1"/>
</dbReference>
<sequence>MKAVLITPMVVAAAVAAASCGNDSGQDSADPTTAVSVIGSSTASHAPDAAPVDLAHHSFPVSPTDALNAGKKNFDGTLSKLELEREGVNTRNTYVYKVELLSDTEKYTVQLAADSGAVISEHKENLDADERGTERTRKAVDYDRAVPLNDAMATASKARPGAIEKWKIEGKDNSAQYEFDVQQPGATDDDYEVQVDAYTGQLKTTG</sequence>
<dbReference type="EMBL" id="BJXA01000002">
    <property type="protein sequence ID" value="GEM36235.1"/>
    <property type="molecule type" value="Genomic_DNA"/>
</dbReference>
<dbReference type="Pfam" id="PF03413">
    <property type="entry name" value="PepSY"/>
    <property type="match status" value="2"/>
</dbReference>
<feature type="domain" description="PepSY" evidence="2">
    <location>
        <begin position="146"/>
        <end position="201"/>
    </location>
</feature>
<reference evidence="3 4" key="1">
    <citation type="submission" date="2019-07" db="EMBL/GenBank/DDBJ databases">
        <title>Whole genome shotgun sequence of Nocardia ninae NBRC 108245.</title>
        <authorList>
            <person name="Hosoyama A."/>
            <person name="Uohara A."/>
            <person name="Ohji S."/>
            <person name="Ichikawa N."/>
        </authorList>
    </citation>
    <scope>NUCLEOTIDE SEQUENCE [LARGE SCALE GENOMIC DNA]</scope>
    <source>
        <strain evidence="3 4">NBRC 108245</strain>
    </source>
</reference>